<reference evidence="1" key="1">
    <citation type="submission" date="2021-11" db="EMBL/GenBank/DDBJ databases">
        <title>Australian commercial rhizobial inoculants.</title>
        <authorList>
            <person name="Kohlmeier M.G."/>
            <person name="O'Hara G.W."/>
            <person name="Colombi E."/>
            <person name="Ramsay J.P."/>
            <person name="Terpolilli J."/>
        </authorList>
    </citation>
    <scope>NUCLEOTIDE SEQUENCE</scope>
    <source>
        <strain evidence="1">CC829</strain>
        <plasmid evidence="1">pCC829_3</plasmid>
    </source>
</reference>
<keyword evidence="1" id="KW-0614">Plasmid</keyword>
<name>A0ABY3R3K4_9BRAD</name>
<evidence type="ECO:0000313" key="2">
    <source>
        <dbReference type="Proteomes" id="UP001430990"/>
    </source>
</evidence>
<evidence type="ECO:0008006" key="3">
    <source>
        <dbReference type="Google" id="ProtNLM"/>
    </source>
</evidence>
<dbReference type="Proteomes" id="UP001430990">
    <property type="component" value="Plasmid pCC829_3"/>
</dbReference>
<organism evidence="1 2">
    <name type="scientific">Bradyrhizobium barranii</name>
    <dbReference type="NCBI Taxonomy" id="2992140"/>
    <lineage>
        <taxon>Bacteria</taxon>
        <taxon>Pseudomonadati</taxon>
        <taxon>Pseudomonadota</taxon>
        <taxon>Alphaproteobacteria</taxon>
        <taxon>Hyphomicrobiales</taxon>
        <taxon>Nitrobacteraceae</taxon>
        <taxon>Bradyrhizobium</taxon>
    </lineage>
</organism>
<dbReference type="RefSeq" id="WP_231146022.1">
    <property type="nucleotide sequence ID" value="NZ_CP088103.1"/>
</dbReference>
<protein>
    <recommendedName>
        <fullName evidence="3">Abi-like protein</fullName>
    </recommendedName>
</protein>
<gene>
    <name evidence="1" type="ORF">BjapCC829_49895</name>
</gene>
<evidence type="ECO:0000313" key="1">
    <source>
        <dbReference type="EMBL" id="UFW92236.1"/>
    </source>
</evidence>
<dbReference type="EMBL" id="CP088103">
    <property type="protein sequence ID" value="UFW92236.1"/>
    <property type="molecule type" value="Genomic_DNA"/>
</dbReference>
<accession>A0ABY3R3K4</accession>
<keyword evidence="2" id="KW-1185">Reference proteome</keyword>
<geneLocation type="plasmid" evidence="1 2">
    <name>pCC829_3</name>
</geneLocation>
<sequence length="226" mass="25337">MPTFEDALSADRFSTYRLWAAQDHALARRLYTFNVQLSAALYGPLHMLEVALRNVADRRLIATRGVDWMDDPAVLVTPYQQSCVTKSREQLKRDRKAGTHGQMVAELNFGFWSSLFGRQSTHLWGNDLRPIFQTGKLQRHSIASQLSDFRGLRNRVAHYEPILALPLAQRYADIVTLTGWLSPSAVAWINDTSTWPTIYPGIPILVVDPTTGVTSVAPSVLPHLPA</sequence>
<proteinExistence type="predicted"/>